<evidence type="ECO:0000313" key="6">
    <source>
        <dbReference type="Proteomes" id="UP000241647"/>
    </source>
</evidence>
<dbReference type="GO" id="GO:0003700">
    <property type="term" value="F:DNA-binding transcription factor activity"/>
    <property type="evidence" value="ECO:0007669"/>
    <property type="project" value="InterPro"/>
</dbReference>
<dbReference type="PANTHER" id="PTHR33164:SF43">
    <property type="entry name" value="HTH-TYPE TRANSCRIPTIONAL REPRESSOR YETL"/>
    <property type="match status" value="1"/>
</dbReference>
<name>A0A2T2Z8K2_9NOCA</name>
<proteinExistence type="predicted"/>
<reference evidence="5 6" key="1">
    <citation type="submission" date="2018-02" db="EMBL/GenBank/DDBJ databases">
        <title>8 Nocardia nova and 1 Nocardia cyriacigeorgica strain used for evolution to TMP-SMX.</title>
        <authorList>
            <person name="Mehta H."/>
            <person name="Weng J."/>
            <person name="Shamoo Y."/>
        </authorList>
    </citation>
    <scope>NUCLEOTIDE SEQUENCE [LARGE SCALE GENOMIC DNA]</scope>
    <source>
        <strain evidence="5 6">ATCC 33727</strain>
    </source>
</reference>
<dbReference type="EMBL" id="PYHS01000004">
    <property type="protein sequence ID" value="PSR64081.1"/>
    <property type="molecule type" value="Genomic_DNA"/>
</dbReference>
<protein>
    <submittedName>
        <fullName evidence="5">MarR family transcriptional regulator</fullName>
    </submittedName>
</protein>
<dbReference type="PRINTS" id="PR00598">
    <property type="entry name" value="HTHMARR"/>
</dbReference>
<keyword evidence="3" id="KW-0804">Transcription</keyword>
<keyword evidence="1" id="KW-0805">Transcription regulation</keyword>
<dbReference type="RefSeq" id="WP_030515653.1">
    <property type="nucleotide sequence ID" value="NZ_JBIDCJ010000003.1"/>
</dbReference>
<dbReference type="PROSITE" id="PS01117">
    <property type="entry name" value="HTH_MARR_1"/>
    <property type="match status" value="1"/>
</dbReference>
<comment type="caution">
    <text evidence="5">The sequence shown here is derived from an EMBL/GenBank/DDBJ whole genome shotgun (WGS) entry which is preliminary data.</text>
</comment>
<dbReference type="InterPro" id="IPR039422">
    <property type="entry name" value="MarR/SlyA-like"/>
</dbReference>
<dbReference type="InterPro" id="IPR011991">
    <property type="entry name" value="ArsR-like_HTH"/>
</dbReference>
<evidence type="ECO:0000256" key="1">
    <source>
        <dbReference type="ARBA" id="ARBA00023015"/>
    </source>
</evidence>
<dbReference type="SUPFAM" id="SSF46785">
    <property type="entry name" value="Winged helix' DNA-binding domain"/>
    <property type="match status" value="1"/>
</dbReference>
<dbReference type="SMART" id="SM00347">
    <property type="entry name" value="HTH_MARR"/>
    <property type="match status" value="1"/>
</dbReference>
<organism evidence="5 6">
    <name type="scientific">Nocardia nova</name>
    <dbReference type="NCBI Taxonomy" id="37330"/>
    <lineage>
        <taxon>Bacteria</taxon>
        <taxon>Bacillati</taxon>
        <taxon>Actinomycetota</taxon>
        <taxon>Actinomycetes</taxon>
        <taxon>Mycobacteriales</taxon>
        <taxon>Nocardiaceae</taxon>
        <taxon>Nocardia</taxon>
    </lineage>
</organism>
<evidence type="ECO:0000256" key="2">
    <source>
        <dbReference type="ARBA" id="ARBA00023125"/>
    </source>
</evidence>
<dbReference type="AlphaFoldDB" id="A0A2T2Z8K2"/>
<dbReference type="GO" id="GO:0006950">
    <property type="term" value="P:response to stress"/>
    <property type="evidence" value="ECO:0007669"/>
    <property type="project" value="TreeGrafter"/>
</dbReference>
<evidence type="ECO:0000259" key="4">
    <source>
        <dbReference type="PROSITE" id="PS50995"/>
    </source>
</evidence>
<dbReference type="Proteomes" id="UP000241647">
    <property type="component" value="Unassembled WGS sequence"/>
</dbReference>
<dbReference type="InterPro" id="IPR036388">
    <property type="entry name" value="WH-like_DNA-bd_sf"/>
</dbReference>
<dbReference type="CDD" id="cd00090">
    <property type="entry name" value="HTH_ARSR"/>
    <property type="match status" value="1"/>
</dbReference>
<evidence type="ECO:0000256" key="3">
    <source>
        <dbReference type="ARBA" id="ARBA00023163"/>
    </source>
</evidence>
<keyword evidence="2" id="KW-0238">DNA-binding</keyword>
<feature type="domain" description="HTH marR-type" evidence="4">
    <location>
        <begin position="1"/>
        <end position="135"/>
    </location>
</feature>
<dbReference type="InterPro" id="IPR036390">
    <property type="entry name" value="WH_DNA-bd_sf"/>
</dbReference>
<dbReference type="PROSITE" id="PS50995">
    <property type="entry name" value="HTH_MARR_2"/>
    <property type="match status" value="1"/>
</dbReference>
<dbReference type="InterPro" id="IPR023187">
    <property type="entry name" value="Tscrpt_reg_MarR-type_CS"/>
</dbReference>
<gene>
    <name evidence="5" type="ORF">C8259_09625</name>
</gene>
<dbReference type="InterPro" id="IPR000835">
    <property type="entry name" value="HTH_MarR-typ"/>
</dbReference>
<evidence type="ECO:0000313" key="5">
    <source>
        <dbReference type="EMBL" id="PSR64081.1"/>
    </source>
</evidence>
<dbReference type="GO" id="GO:0003677">
    <property type="term" value="F:DNA binding"/>
    <property type="evidence" value="ECO:0007669"/>
    <property type="project" value="UniProtKB-KW"/>
</dbReference>
<dbReference type="Gene3D" id="1.10.10.10">
    <property type="entry name" value="Winged helix-like DNA-binding domain superfamily/Winged helix DNA-binding domain"/>
    <property type="match status" value="1"/>
</dbReference>
<accession>A0A2T2Z8K2</accession>
<sequence>MTDDDFQTAFWSTKHALAVAAAAAYARHGVYEGQQFILRQLWQEDGLTPGQVAKRLGLATPTVTRATTRMEAAGLVRREPHPTDRRLVRLHLTARGRDLEHEIEAESARLTERALTSFSAAERAALFRALRRIEANLTESTPAAEANPGPEPR</sequence>
<dbReference type="PANTHER" id="PTHR33164">
    <property type="entry name" value="TRANSCRIPTIONAL REGULATOR, MARR FAMILY"/>
    <property type="match status" value="1"/>
</dbReference>
<dbReference type="Pfam" id="PF01047">
    <property type="entry name" value="MarR"/>
    <property type="match status" value="1"/>
</dbReference>